<evidence type="ECO:0000256" key="2">
    <source>
        <dbReference type="ARBA" id="ARBA00022475"/>
    </source>
</evidence>
<evidence type="ECO:0000256" key="13">
    <source>
        <dbReference type="PROSITE-ProRule" id="PRU10141"/>
    </source>
</evidence>
<dbReference type="InterPro" id="IPR000719">
    <property type="entry name" value="Prot_kinase_dom"/>
</dbReference>
<dbReference type="GO" id="GO:0005886">
    <property type="term" value="C:plasma membrane"/>
    <property type="evidence" value="ECO:0007669"/>
    <property type="project" value="UniProtKB-SubCell"/>
</dbReference>
<feature type="region of interest" description="Disordered" evidence="14">
    <location>
        <begin position="663"/>
        <end position="699"/>
    </location>
</feature>
<evidence type="ECO:0000256" key="16">
    <source>
        <dbReference type="SAM" id="SignalP"/>
    </source>
</evidence>
<evidence type="ECO:0000313" key="19">
    <source>
        <dbReference type="Proteomes" id="UP000886520"/>
    </source>
</evidence>
<evidence type="ECO:0000256" key="14">
    <source>
        <dbReference type="SAM" id="MobiDB-lite"/>
    </source>
</evidence>
<dbReference type="GO" id="GO:0002229">
    <property type="term" value="P:defense response to oomycetes"/>
    <property type="evidence" value="ECO:0007669"/>
    <property type="project" value="UniProtKB-ARBA"/>
</dbReference>
<dbReference type="InterPro" id="IPR017441">
    <property type="entry name" value="Protein_kinase_ATP_BS"/>
</dbReference>
<evidence type="ECO:0000256" key="15">
    <source>
        <dbReference type="SAM" id="Phobius"/>
    </source>
</evidence>
<dbReference type="SUPFAM" id="SSF56112">
    <property type="entry name" value="Protein kinase-like (PK-like)"/>
    <property type="match status" value="1"/>
</dbReference>
<dbReference type="Pfam" id="PF00069">
    <property type="entry name" value="Pkinase"/>
    <property type="match status" value="1"/>
</dbReference>
<evidence type="ECO:0000259" key="17">
    <source>
        <dbReference type="PROSITE" id="PS50011"/>
    </source>
</evidence>
<dbReference type="InterPro" id="IPR025287">
    <property type="entry name" value="WAK_GUB"/>
</dbReference>
<evidence type="ECO:0000313" key="18">
    <source>
        <dbReference type="EMBL" id="KAI5074079.1"/>
    </source>
</evidence>
<protein>
    <recommendedName>
        <fullName evidence="17">Protein kinase domain-containing protein</fullName>
    </recommendedName>
</protein>
<dbReference type="GO" id="GO:0004672">
    <property type="term" value="F:protein kinase activity"/>
    <property type="evidence" value="ECO:0007669"/>
    <property type="project" value="InterPro"/>
</dbReference>
<evidence type="ECO:0000256" key="3">
    <source>
        <dbReference type="ARBA" id="ARBA00022679"/>
    </source>
</evidence>
<comment type="subcellular location">
    <subcellularLocation>
        <location evidence="1">Cell membrane</location>
        <topology evidence="1">Single-pass type I membrane protein</topology>
    </subcellularLocation>
</comment>
<evidence type="ECO:0000256" key="1">
    <source>
        <dbReference type="ARBA" id="ARBA00004251"/>
    </source>
</evidence>
<dbReference type="AlphaFoldDB" id="A0A9D4ZG11"/>
<keyword evidence="7" id="KW-0418">Kinase</keyword>
<sequence length="699" mass="74459">MTPTQLAVVSLLLLFPLCQGTPECPKCGNTTVPYPLSTSSSCGDQQYKVVCNMSEGKLSLNTQSGNYPVVSISPTTQRLVIGSPTITTANSCASSDLSSGGLVLDSSLPFNVTSTNTVLLLNCSTTLLYSPLNCTSKSLCTEFLAQDSEAKPCANKLCCTFTAGGSSTSHKIGVKDGDCTAYVSVLGINANLPVNEWNYGIELEWASPLEPVCRSQKDCDSLSTCQMDSTTNALRCMCKQGYRWNALTGNCTDNALMCSDGSRCAKKRREAPLIAGIVMGILVCCVVALILFVVQRRRRAVKEARTKLSKERQLILSEGSGGRSAKLYTSQEMKKATQNFAKERLLGSGGFGDVYKGVLEDGTVVAVKSAKVGNIKGIEQVLNEGDRGTFLDWRTRLKVAVQTAEGLTYLHSSANPPIYHRDVKSSNILLDAELNAKVSDFGLSRLAQADLSHISTCAQGTLGYLDPEYYRNYQLTAKSDVYSFGVVLLELVTSQRAIEFARGQDNVNLAIYVDGMAEEGRAMEVVDPRLLGHNADVGVLGFASGVGFDSSSTAFDSSSTANLSTSSPAPLLQNAVSVRSCQQEEENGGMRGATSSAVGEAAVAESIYKVVYLALSCLQDSRSERPSMKEVSEELQRSLPALEAALGYGNGLRAVNNGGLSGISAGPRPTEEGFEGTTSGFMSSASTISSPRRDHAIPR</sequence>
<organism evidence="18 19">
    <name type="scientific">Adiantum capillus-veneris</name>
    <name type="common">Maidenhair fern</name>
    <dbReference type="NCBI Taxonomy" id="13818"/>
    <lineage>
        <taxon>Eukaryota</taxon>
        <taxon>Viridiplantae</taxon>
        <taxon>Streptophyta</taxon>
        <taxon>Embryophyta</taxon>
        <taxon>Tracheophyta</taxon>
        <taxon>Polypodiopsida</taxon>
        <taxon>Polypodiidae</taxon>
        <taxon>Polypodiales</taxon>
        <taxon>Pteridineae</taxon>
        <taxon>Pteridaceae</taxon>
        <taxon>Vittarioideae</taxon>
        <taxon>Adiantum</taxon>
    </lineage>
</organism>
<evidence type="ECO:0000256" key="6">
    <source>
        <dbReference type="ARBA" id="ARBA00022741"/>
    </source>
</evidence>
<proteinExistence type="predicted"/>
<evidence type="ECO:0000256" key="7">
    <source>
        <dbReference type="ARBA" id="ARBA00022777"/>
    </source>
</evidence>
<feature type="binding site" evidence="13">
    <location>
        <position position="368"/>
    </location>
    <ligand>
        <name>ATP</name>
        <dbReference type="ChEBI" id="CHEBI:30616"/>
    </ligand>
</feature>
<keyword evidence="19" id="KW-1185">Reference proteome</keyword>
<dbReference type="GO" id="GO:0030247">
    <property type="term" value="F:polysaccharide binding"/>
    <property type="evidence" value="ECO:0007669"/>
    <property type="project" value="InterPro"/>
</dbReference>
<evidence type="ECO:0000256" key="10">
    <source>
        <dbReference type="ARBA" id="ARBA00023136"/>
    </source>
</evidence>
<dbReference type="Proteomes" id="UP000886520">
    <property type="component" value="Chromosome 10"/>
</dbReference>
<evidence type="ECO:0000256" key="9">
    <source>
        <dbReference type="ARBA" id="ARBA00022989"/>
    </source>
</evidence>
<keyword evidence="8 13" id="KW-0067">ATP-binding</keyword>
<reference evidence="18" key="1">
    <citation type="submission" date="2021-01" db="EMBL/GenBank/DDBJ databases">
        <title>Adiantum capillus-veneris genome.</title>
        <authorList>
            <person name="Fang Y."/>
            <person name="Liao Q."/>
        </authorList>
    </citation>
    <scope>NUCLEOTIDE SEQUENCE</scope>
    <source>
        <strain evidence="18">H3</strain>
        <tissue evidence="18">Leaf</tissue>
    </source>
</reference>
<evidence type="ECO:0000256" key="4">
    <source>
        <dbReference type="ARBA" id="ARBA00022692"/>
    </source>
</evidence>
<dbReference type="Gene3D" id="3.30.200.20">
    <property type="entry name" value="Phosphorylase Kinase, domain 1"/>
    <property type="match status" value="1"/>
</dbReference>
<dbReference type="InterPro" id="IPR011009">
    <property type="entry name" value="Kinase-like_dom_sf"/>
</dbReference>
<keyword evidence="10 15" id="KW-0472">Membrane</keyword>
<keyword evidence="2" id="KW-1003">Cell membrane</keyword>
<keyword evidence="11" id="KW-0675">Receptor</keyword>
<keyword evidence="3" id="KW-0808">Transferase</keyword>
<evidence type="ECO:0000256" key="11">
    <source>
        <dbReference type="ARBA" id="ARBA00023170"/>
    </source>
</evidence>
<gene>
    <name evidence="18" type="ORF">GOP47_0010040</name>
</gene>
<accession>A0A9D4ZG11</accession>
<dbReference type="InterPro" id="IPR008271">
    <property type="entry name" value="Ser/Thr_kinase_AS"/>
</dbReference>
<comment type="caution">
    <text evidence="18">The sequence shown here is derived from an EMBL/GenBank/DDBJ whole genome shotgun (WGS) entry which is preliminary data.</text>
</comment>
<keyword evidence="12" id="KW-0325">Glycoprotein</keyword>
<keyword evidence="9 15" id="KW-1133">Transmembrane helix</keyword>
<keyword evidence="5 16" id="KW-0732">Signal</keyword>
<dbReference type="FunFam" id="1.10.510.10:FF:000240">
    <property type="entry name" value="Lectin-domain containing receptor kinase A4.3"/>
    <property type="match status" value="1"/>
</dbReference>
<dbReference type="PANTHER" id="PTHR46008">
    <property type="entry name" value="LEAF RUST 10 DISEASE-RESISTANCE LOCUS RECEPTOR-LIKE PROTEIN KINASE-LIKE 1.4"/>
    <property type="match status" value="1"/>
</dbReference>
<dbReference type="PROSITE" id="PS00108">
    <property type="entry name" value="PROTEIN_KINASE_ST"/>
    <property type="match status" value="1"/>
</dbReference>
<dbReference type="PROSITE" id="PS00107">
    <property type="entry name" value="PROTEIN_KINASE_ATP"/>
    <property type="match status" value="1"/>
</dbReference>
<dbReference type="PANTHER" id="PTHR46008:SF25">
    <property type="entry name" value="PROTEIN KINASE DOMAIN-CONTAINING PROTEIN"/>
    <property type="match status" value="1"/>
</dbReference>
<feature type="domain" description="Protein kinase" evidence="17">
    <location>
        <begin position="267"/>
        <end position="642"/>
    </location>
</feature>
<evidence type="ECO:0000256" key="5">
    <source>
        <dbReference type="ARBA" id="ARBA00022729"/>
    </source>
</evidence>
<dbReference type="GO" id="GO:0005524">
    <property type="term" value="F:ATP binding"/>
    <property type="evidence" value="ECO:0007669"/>
    <property type="project" value="UniProtKB-UniRule"/>
</dbReference>
<name>A0A9D4ZG11_ADICA</name>
<feature type="transmembrane region" description="Helical" evidence="15">
    <location>
        <begin position="273"/>
        <end position="294"/>
    </location>
</feature>
<feature type="signal peptide" evidence="16">
    <location>
        <begin position="1"/>
        <end position="20"/>
    </location>
</feature>
<dbReference type="OrthoDB" id="1918322at2759"/>
<evidence type="ECO:0000256" key="8">
    <source>
        <dbReference type="ARBA" id="ARBA00022840"/>
    </source>
</evidence>
<keyword evidence="4 15" id="KW-0812">Transmembrane</keyword>
<dbReference type="SMART" id="SM00220">
    <property type="entry name" value="S_TKc"/>
    <property type="match status" value="1"/>
</dbReference>
<evidence type="ECO:0000256" key="12">
    <source>
        <dbReference type="ARBA" id="ARBA00023180"/>
    </source>
</evidence>
<dbReference type="Gene3D" id="1.10.510.10">
    <property type="entry name" value="Transferase(Phosphotransferase) domain 1"/>
    <property type="match status" value="1"/>
</dbReference>
<keyword evidence="6 13" id="KW-0547">Nucleotide-binding</keyword>
<dbReference type="PROSITE" id="PS50011">
    <property type="entry name" value="PROTEIN_KINASE_DOM"/>
    <property type="match status" value="1"/>
</dbReference>
<feature type="chain" id="PRO_5038778748" description="Protein kinase domain-containing protein" evidence="16">
    <location>
        <begin position="21"/>
        <end position="699"/>
    </location>
</feature>
<feature type="compositionally biased region" description="Polar residues" evidence="14">
    <location>
        <begin position="676"/>
        <end position="690"/>
    </location>
</feature>
<dbReference type="EMBL" id="JABFUD020000010">
    <property type="protein sequence ID" value="KAI5074079.1"/>
    <property type="molecule type" value="Genomic_DNA"/>
</dbReference>
<dbReference type="Pfam" id="PF13947">
    <property type="entry name" value="GUB_WAK_bind"/>
    <property type="match status" value="1"/>
</dbReference>